<evidence type="ECO:0000313" key="3">
    <source>
        <dbReference type="EMBL" id="GIL81989.1"/>
    </source>
</evidence>
<feature type="transmembrane region" description="Helical" evidence="1">
    <location>
        <begin position="167"/>
        <end position="186"/>
    </location>
</feature>
<dbReference type="GO" id="GO:0003690">
    <property type="term" value="F:double-stranded DNA binding"/>
    <property type="evidence" value="ECO:0007669"/>
    <property type="project" value="TreeGrafter"/>
</dbReference>
<keyword evidence="4" id="KW-1185">Reference proteome</keyword>
<accession>A0A8J4CHL6</accession>
<dbReference type="GO" id="GO:0042054">
    <property type="term" value="F:histone methyltransferase activity"/>
    <property type="evidence" value="ECO:0007669"/>
    <property type="project" value="TreeGrafter"/>
</dbReference>
<dbReference type="InterPro" id="IPR051357">
    <property type="entry name" value="H3K9_HMTase_SUVAR3-9"/>
</dbReference>
<dbReference type="PANTHER" id="PTHR45660:SF13">
    <property type="entry name" value="HISTONE-LYSINE N-METHYLTRANSFERASE SETMAR"/>
    <property type="match status" value="1"/>
</dbReference>
<name>A0A8J4CHL6_9CHLO</name>
<feature type="domain" description="SET" evidence="2">
    <location>
        <begin position="216"/>
        <end position="333"/>
    </location>
</feature>
<dbReference type="InterPro" id="IPR046341">
    <property type="entry name" value="SET_dom_sf"/>
</dbReference>
<keyword evidence="1" id="KW-0472">Membrane</keyword>
<sequence length="346" mass="37925">IHQQFIAHRKIQARTEAMATRALCGGRRSSNVECALIASNGSNGSNFVPLSTYQKRKSVICKDRSLMCMAPRRGALAIRAVMGEKSATPILFSFNLAETARTKSPLQSSPSRATSIGLERRSSRDPRRLAAFAAALVAIGELSYTWFSEQTALPTFEDIMAGPLPTALTLLLAGFPAGLLAAKVALGDFFHVELHRGRLYICTGVPSAGPPLAAADAVDVRPTGDIRGNGAYAVSHISSGTHIGDYTGELLDRAAFTDRYPDNQADFAMAIDDEWVIDAAAIAPCTTSFHTVHMNHSRTRANVRRYYKRREGRISFFAIRDIEPGEELLYDYGRAYWYGREHLELP</sequence>
<dbReference type="InterPro" id="IPR001214">
    <property type="entry name" value="SET_dom"/>
</dbReference>
<dbReference type="EMBL" id="BNCP01000022">
    <property type="protein sequence ID" value="GIL81989.1"/>
    <property type="molecule type" value="Genomic_DNA"/>
</dbReference>
<dbReference type="PANTHER" id="PTHR45660">
    <property type="entry name" value="HISTONE-LYSINE N-METHYLTRANSFERASE SETMAR"/>
    <property type="match status" value="1"/>
</dbReference>
<evidence type="ECO:0000259" key="2">
    <source>
        <dbReference type="PROSITE" id="PS50280"/>
    </source>
</evidence>
<dbReference type="OrthoDB" id="308383at2759"/>
<reference evidence="3" key="1">
    <citation type="journal article" date="2021" name="Proc. Natl. Acad. Sci. U.S.A.">
        <title>Three genomes in the algal genus Volvox reveal the fate of a haploid sex-determining region after a transition to homothallism.</title>
        <authorList>
            <person name="Yamamoto K."/>
            <person name="Hamaji T."/>
            <person name="Kawai-Toyooka H."/>
            <person name="Matsuzaki R."/>
            <person name="Takahashi F."/>
            <person name="Nishimura Y."/>
            <person name="Kawachi M."/>
            <person name="Noguchi H."/>
            <person name="Minakuchi Y."/>
            <person name="Umen J.G."/>
            <person name="Toyoda A."/>
            <person name="Nozaki H."/>
        </authorList>
    </citation>
    <scope>NUCLEOTIDE SEQUENCE</scope>
    <source>
        <strain evidence="3">NIES-3786</strain>
    </source>
</reference>
<protein>
    <recommendedName>
        <fullName evidence="2">SET domain-containing protein</fullName>
    </recommendedName>
</protein>
<evidence type="ECO:0000256" key="1">
    <source>
        <dbReference type="SAM" id="Phobius"/>
    </source>
</evidence>
<dbReference type="Proteomes" id="UP000747110">
    <property type="component" value="Unassembled WGS sequence"/>
</dbReference>
<feature type="non-terminal residue" evidence="3">
    <location>
        <position position="346"/>
    </location>
</feature>
<organism evidence="3 4">
    <name type="scientific">Volvox reticuliferus</name>
    <dbReference type="NCBI Taxonomy" id="1737510"/>
    <lineage>
        <taxon>Eukaryota</taxon>
        <taxon>Viridiplantae</taxon>
        <taxon>Chlorophyta</taxon>
        <taxon>core chlorophytes</taxon>
        <taxon>Chlorophyceae</taxon>
        <taxon>CS clade</taxon>
        <taxon>Chlamydomonadales</taxon>
        <taxon>Volvocaceae</taxon>
        <taxon>Volvox</taxon>
    </lineage>
</organism>
<dbReference type="PROSITE" id="PS50280">
    <property type="entry name" value="SET"/>
    <property type="match status" value="1"/>
</dbReference>
<gene>
    <name evidence="3" type="ORF">Vretifemale_10917</name>
</gene>
<comment type="caution">
    <text evidence="3">The sequence shown here is derived from an EMBL/GenBank/DDBJ whole genome shotgun (WGS) entry which is preliminary data.</text>
</comment>
<dbReference type="Pfam" id="PF00856">
    <property type="entry name" value="SET"/>
    <property type="match status" value="1"/>
</dbReference>
<dbReference type="AlphaFoldDB" id="A0A8J4CHL6"/>
<dbReference type="SUPFAM" id="SSF82199">
    <property type="entry name" value="SET domain"/>
    <property type="match status" value="1"/>
</dbReference>
<keyword evidence="1" id="KW-0812">Transmembrane</keyword>
<dbReference type="SMART" id="SM00317">
    <property type="entry name" value="SET"/>
    <property type="match status" value="1"/>
</dbReference>
<feature type="transmembrane region" description="Helical" evidence="1">
    <location>
        <begin position="129"/>
        <end position="147"/>
    </location>
</feature>
<proteinExistence type="predicted"/>
<dbReference type="Gene3D" id="2.170.270.10">
    <property type="entry name" value="SET domain"/>
    <property type="match status" value="1"/>
</dbReference>
<keyword evidence="1" id="KW-1133">Transmembrane helix</keyword>
<evidence type="ECO:0000313" key="4">
    <source>
        <dbReference type="Proteomes" id="UP000747110"/>
    </source>
</evidence>